<dbReference type="PANTHER" id="PTHR28585">
    <property type="entry name" value="TUBEROINFUNDIBULAR PEPTIDE OF 39 RESIDUES"/>
    <property type="match status" value="1"/>
</dbReference>
<dbReference type="GO" id="GO:0005576">
    <property type="term" value="C:extracellular region"/>
    <property type="evidence" value="ECO:0007669"/>
    <property type="project" value="UniProtKB-SubCell"/>
</dbReference>
<comment type="caution">
    <text evidence="9">The sequence shown here is derived from an EMBL/GenBank/DDBJ whole genome shotgun (WGS) entry which is preliminary data.</text>
</comment>
<keyword evidence="7" id="KW-0527">Neuropeptide</keyword>
<evidence type="ECO:0000256" key="1">
    <source>
        <dbReference type="ARBA" id="ARBA00004613"/>
    </source>
</evidence>
<keyword evidence="4" id="KW-0964">Secreted</keyword>
<proteinExistence type="inferred from homology"/>
<comment type="subcellular location">
    <subcellularLocation>
        <location evidence="1">Secreted</location>
    </subcellularLocation>
</comment>
<dbReference type="PANTHER" id="PTHR28585:SF1">
    <property type="entry name" value="TUBEROINFUNDIBULAR PEPTIDE OF 39 RESIDUES"/>
    <property type="match status" value="1"/>
</dbReference>
<evidence type="ECO:0000256" key="3">
    <source>
        <dbReference type="ARBA" id="ARBA00021831"/>
    </source>
</evidence>
<keyword evidence="10" id="KW-1185">Reference proteome</keyword>
<dbReference type="GO" id="GO:0007218">
    <property type="term" value="P:neuropeptide signaling pathway"/>
    <property type="evidence" value="ECO:0007669"/>
    <property type="project" value="UniProtKB-KW"/>
</dbReference>
<evidence type="ECO:0000256" key="6">
    <source>
        <dbReference type="ARBA" id="ARBA00022729"/>
    </source>
</evidence>
<evidence type="ECO:0000256" key="2">
    <source>
        <dbReference type="ARBA" id="ARBA00006307"/>
    </source>
</evidence>
<protein>
    <recommendedName>
        <fullName evidence="3">Tuberoinfundibular peptide of 39 residues</fullName>
    </recommendedName>
    <alternativeName>
        <fullName evidence="8">Parathyroid hormone 2</fullName>
    </alternativeName>
</protein>
<organism evidence="9 10">
    <name type="scientific">Mugilogobius chulae</name>
    <name type="common">yellowstripe goby</name>
    <dbReference type="NCBI Taxonomy" id="88201"/>
    <lineage>
        <taxon>Eukaryota</taxon>
        <taxon>Metazoa</taxon>
        <taxon>Chordata</taxon>
        <taxon>Craniata</taxon>
        <taxon>Vertebrata</taxon>
        <taxon>Euteleostomi</taxon>
        <taxon>Actinopterygii</taxon>
        <taxon>Neopterygii</taxon>
        <taxon>Teleostei</taxon>
        <taxon>Neoteleostei</taxon>
        <taxon>Acanthomorphata</taxon>
        <taxon>Gobiaria</taxon>
        <taxon>Gobiiformes</taxon>
        <taxon>Gobioidei</taxon>
        <taxon>Gobiidae</taxon>
        <taxon>Gobionellinae</taxon>
        <taxon>Mugilogobius</taxon>
    </lineage>
</organism>
<dbReference type="Pfam" id="PF14980">
    <property type="entry name" value="TIP39"/>
    <property type="match status" value="2"/>
</dbReference>
<evidence type="ECO:0000256" key="4">
    <source>
        <dbReference type="ARBA" id="ARBA00022525"/>
    </source>
</evidence>
<evidence type="ECO:0000256" key="7">
    <source>
        <dbReference type="ARBA" id="ARBA00023320"/>
    </source>
</evidence>
<name>A0AAW0NQX5_9GOBI</name>
<sequence length="216" mass="23903">MAFPQPRITLTDRSEVLNQDGRGVVFPWITLSDWTVQMMSSPSLSESIKPGQRLLSPRRRDESVDASWPALWSSGAGLNTRSVVADDAAFRERSKLLTSWRGRSGSTRTCTSSWSSTLLDKTDVNELDRSEVLKDGRGVVSPGSRSLIDDPNDVIAESDVDASWPALWSSGAGLNRRSVVADDAAFRERSKLLTSMERQKWLNSYMHKLLVVDSSG</sequence>
<gene>
    <name evidence="9" type="ORF">WMY93_016692</name>
</gene>
<evidence type="ECO:0000256" key="8">
    <source>
        <dbReference type="ARBA" id="ARBA00030147"/>
    </source>
</evidence>
<accession>A0AAW0NQX5</accession>
<evidence type="ECO:0000256" key="5">
    <source>
        <dbReference type="ARBA" id="ARBA00022685"/>
    </source>
</evidence>
<evidence type="ECO:0000313" key="9">
    <source>
        <dbReference type="EMBL" id="KAK7904085.1"/>
    </source>
</evidence>
<evidence type="ECO:0000313" key="10">
    <source>
        <dbReference type="Proteomes" id="UP001460270"/>
    </source>
</evidence>
<keyword evidence="5" id="KW-0165">Cleavage on pair of basic residues</keyword>
<dbReference type="InterPro" id="IPR029396">
    <property type="entry name" value="TIP39"/>
</dbReference>
<dbReference type="Proteomes" id="UP001460270">
    <property type="component" value="Unassembled WGS sequence"/>
</dbReference>
<keyword evidence="6" id="KW-0732">Signal</keyword>
<comment type="similarity">
    <text evidence="2">Belongs to the parathyroid hormone family.</text>
</comment>
<dbReference type="AlphaFoldDB" id="A0AAW0NQX5"/>
<reference evidence="10" key="1">
    <citation type="submission" date="2024-04" db="EMBL/GenBank/DDBJ databases">
        <title>Salinicola lusitanus LLJ914,a marine bacterium isolated from the Okinawa Trough.</title>
        <authorList>
            <person name="Li J."/>
        </authorList>
    </citation>
    <scope>NUCLEOTIDE SEQUENCE [LARGE SCALE GENOMIC DNA]</scope>
</reference>
<dbReference type="EMBL" id="JBBPFD010000012">
    <property type="protein sequence ID" value="KAK7904085.1"/>
    <property type="molecule type" value="Genomic_DNA"/>
</dbReference>